<evidence type="ECO:0000313" key="3">
    <source>
        <dbReference type="Proteomes" id="UP000663864"/>
    </source>
</evidence>
<sequence>MQCVTCMDGHWFAELGPIFFSLKDSLKTRSERARKETSEKLTMEEEMHLAQEKLNRIKEETLVAGLTLFIRNRIITSFNRIQTTASTPKRNTPFRSGM</sequence>
<dbReference type="Proteomes" id="UP000663836">
    <property type="component" value="Unassembled WGS sequence"/>
</dbReference>
<dbReference type="Proteomes" id="UP000663864">
    <property type="component" value="Unassembled WGS sequence"/>
</dbReference>
<dbReference type="EMBL" id="CAJNOT010000019">
    <property type="protein sequence ID" value="CAF0776227.1"/>
    <property type="molecule type" value="Genomic_DNA"/>
</dbReference>
<reference evidence="1" key="1">
    <citation type="submission" date="2021-02" db="EMBL/GenBank/DDBJ databases">
        <authorList>
            <person name="Nowell W R."/>
        </authorList>
    </citation>
    <scope>NUCLEOTIDE SEQUENCE</scope>
</reference>
<comment type="caution">
    <text evidence="1">The sequence shown here is derived from an EMBL/GenBank/DDBJ whole genome shotgun (WGS) entry which is preliminary data.</text>
</comment>
<evidence type="ECO:0000313" key="1">
    <source>
        <dbReference type="EMBL" id="CAF0776227.1"/>
    </source>
</evidence>
<proteinExistence type="predicted"/>
<dbReference type="EMBL" id="CAJOBD010000737">
    <property type="protein sequence ID" value="CAF3713168.1"/>
    <property type="molecule type" value="Genomic_DNA"/>
</dbReference>
<organism evidence="1 3">
    <name type="scientific">Rotaria sordida</name>
    <dbReference type="NCBI Taxonomy" id="392033"/>
    <lineage>
        <taxon>Eukaryota</taxon>
        <taxon>Metazoa</taxon>
        <taxon>Spiralia</taxon>
        <taxon>Gnathifera</taxon>
        <taxon>Rotifera</taxon>
        <taxon>Eurotatoria</taxon>
        <taxon>Bdelloidea</taxon>
        <taxon>Philodinida</taxon>
        <taxon>Philodinidae</taxon>
        <taxon>Rotaria</taxon>
    </lineage>
</organism>
<dbReference type="AlphaFoldDB" id="A0A813R539"/>
<name>A0A813R539_9BILA</name>
<protein>
    <submittedName>
        <fullName evidence="1">Uncharacterized protein</fullName>
    </submittedName>
</protein>
<accession>A0A813R539</accession>
<evidence type="ECO:0000313" key="2">
    <source>
        <dbReference type="EMBL" id="CAF3713168.1"/>
    </source>
</evidence>
<gene>
    <name evidence="2" type="ORF">JBS370_LOCUS10293</name>
    <name evidence="1" type="ORF">ZHD862_LOCUS1130</name>
</gene>